<dbReference type="Proteomes" id="UP000029857">
    <property type="component" value="Unassembled WGS sequence"/>
</dbReference>
<dbReference type="RefSeq" id="WP_034563787.1">
    <property type="nucleotide sequence ID" value="NZ_CAMCCI010000059.1"/>
</dbReference>
<name>A0A4U8UAQ1_9HELI</name>
<gene>
    <name evidence="1" type="ORF">LS79_005045</name>
</gene>
<accession>A0A4U8UAQ1</accession>
<comment type="caution">
    <text evidence="1">The sequence shown here is derived from an EMBL/GenBank/DDBJ whole genome shotgun (WGS) entry which is preliminary data.</text>
</comment>
<sequence length="145" mass="16541">MIAEYQISMNNSNGVKMDSNTQDNTTIESPQNVAKSLAVNQIEKNLESKITCHVEQSETSHRESKQGLDSEINLNKDILLFSKNYIIRRDFAYTCKDDNKQNLESSRQSLNLLRHSKNKKSKFYHGYIQKLNAQASGKKLDSVAI</sequence>
<proteinExistence type="predicted"/>
<dbReference type="AlphaFoldDB" id="A0A4U8UAQ1"/>
<evidence type="ECO:0000313" key="1">
    <source>
        <dbReference type="EMBL" id="TLE10765.1"/>
    </source>
</evidence>
<organism evidence="1 2">
    <name type="scientific">Helicobacter bilis</name>
    <dbReference type="NCBI Taxonomy" id="37372"/>
    <lineage>
        <taxon>Bacteria</taxon>
        <taxon>Pseudomonadati</taxon>
        <taxon>Campylobacterota</taxon>
        <taxon>Epsilonproteobacteria</taxon>
        <taxon>Campylobacterales</taxon>
        <taxon>Helicobacteraceae</taxon>
        <taxon>Helicobacter</taxon>
    </lineage>
</organism>
<dbReference type="EMBL" id="JRPJ02000013">
    <property type="protein sequence ID" value="TLE10765.1"/>
    <property type="molecule type" value="Genomic_DNA"/>
</dbReference>
<protein>
    <submittedName>
        <fullName evidence="1">Uncharacterized protein</fullName>
    </submittedName>
</protein>
<evidence type="ECO:0000313" key="2">
    <source>
        <dbReference type="Proteomes" id="UP000029857"/>
    </source>
</evidence>
<reference evidence="1 2" key="1">
    <citation type="journal article" date="2014" name="Genome Announc.">
        <title>Draft genome sequences of eight enterohepatic helicobacter species isolated from both laboratory and wild rodents.</title>
        <authorList>
            <person name="Sheh A."/>
            <person name="Shen Z."/>
            <person name="Fox J.G."/>
        </authorList>
    </citation>
    <scope>NUCLEOTIDE SEQUENCE [LARGE SCALE GENOMIC DNA]</scope>
    <source>
        <strain evidence="1 2">ATCC 49320</strain>
    </source>
</reference>